<dbReference type="EMBL" id="NGLE02000001">
    <property type="protein sequence ID" value="MEI5994247.1"/>
    <property type="molecule type" value="Genomic_DNA"/>
</dbReference>
<dbReference type="InterPro" id="IPR036166">
    <property type="entry name" value="YxeA-like_sf"/>
</dbReference>
<dbReference type="OrthoDB" id="2199916at2"/>
<evidence type="ECO:0000313" key="2">
    <source>
        <dbReference type="EMBL" id="MEI5994247.1"/>
    </source>
</evidence>
<sequence>MKYFCKSVMWGIVFVMITIIGLRMYTYNNPSTAAAIIDRLNPLVKTATLYTKTTENYEYKYPDATSKIENFTYVQTCYTNNGKKRKLEYISFGKKITPDKFLKITAKGQNVIMWEEISRKDLPQTVSRLLK</sequence>
<proteinExistence type="predicted"/>
<dbReference type="EMBL" id="NGLE01000002">
    <property type="protein sequence ID" value="OTO08722.1"/>
    <property type="molecule type" value="Genomic_DNA"/>
</dbReference>
<accession>A0A242CG14</accession>
<keyword evidence="1" id="KW-0812">Transmembrane</keyword>
<name>A0A242CG14_9ENTE</name>
<gene>
    <name evidence="3" type="ORF">A5880_001722</name>
    <name evidence="2" type="ORF">A5880_001805</name>
</gene>
<evidence type="ECO:0000313" key="4">
    <source>
        <dbReference type="Proteomes" id="UP000195139"/>
    </source>
</evidence>
<organism evidence="3">
    <name type="scientific">Candidatus Enterococcus mansonii</name>
    <dbReference type="NCBI Taxonomy" id="1834181"/>
    <lineage>
        <taxon>Bacteria</taxon>
        <taxon>Bacillati</taxon>
        <taxon>Bacillota</taxon>
        <taxon>Bacilli</taxon>
        <taxon>Lactobacillales</taxon>
        <taxon>Enterococcaceae</taxon>
        <taxon>Enterococcus</taxon>
    </lineage>
</organism>
<dbReference type="PANTHER" id="PTHR36433">
    <property type="entry name" value="HYPOTHETICAL CYTOSOLIC PROTEIN"/>
    <property type="match status" value="1"/>
</dbReference>
<feature type="transmembrane region" description="Helical" evidence="1">
    <location>
        <begin position="7"/>
        <end position="25"/>
    </location>
</feature>
<dbReference type="Proteomes" id="UP000195139">
    <property type="component" value="Unassembled WGS sequence"/>
</dbReference>
<evidence type="ECO:0008006" key="5">
    <source>
        <dbReference type="Google" id="ProtNLM"/>
    </source>
</evidence>
<dbReference type="Pfam" id="PF06486">
    <property type="entry name" value="DUF1093"/>
    <property type="match status" value="1"/>
</dbReference>
<dbReference type="NCBIfam" id="TIGR01655">
    <property type="entry name" value="yxeA_fam"/>
    <property type="match status" value="1"/>
</dbReference>
<reference evidence="3" key="1">
    <citation type="submission" date="2017-05" db="EMBL/GenBank/DDBJ databases">
        <title>The Genome Sequence of Enterococcus sp. 4G2_DIV0659.</title>
        <authorList>
            <consortium name="The Broad Institute Genomics Platform"/>
            <consortium name="The Broad Institute Genomic Center for Infectious Diseases"/>
            <person name="Earl A."/>
            <person name="Manson A."/>
            <person name="Schwartman J."/>
            <person name="Gilmore M."/>
            <person name="Abouelleil A."/>
            <person name="Cao P."/>
            <person name="Chapman S."/>
            <person name="Cusick C."/>
            <person name="Shea T."/>
            <person name="Young S."/>
            <person name="Neafsey D."/>
            <person name="Nusbaum C."/>
            <person name="Birren B."/>
        </authorList>
    </citation>
    <scope>NUCLEOTIDE SEQUENCE [LARGE SCALE GENOMIC DNA]</scope>
    <source>
        <strain evidence="3">4G2_DIV0659</strain>
    </source>
</reference>
<dbReference type="PANTHER" id="PTHR36433:SF2">
    <property type="entry name" value="YXEA FAMILY PROTEIN"/>
    <property type="match status" value="1"/>
</dbReference>
<keyword evidence="4" id="KW-1185">Reference proteome</keyword>
<comment type="caution">
    <text evidence="3">The sequence shown here is derived from an EMBL/GenBank/DDBJ whole genome shotgun (WGS) entry which is preliminary data.</text>
</comment>
<dbReference type="SUPFAM" id="SSF159121">
    <property type="entry name" value="BC4932-like"/>
    <property type="match status" value="1"/>
</dbReference>
<dbReference type="InterPro" id="IPR006542">
    <property type="entry name" value="DUF1093"/>
</dbReference>
<dbReference type="AlphaFoldDB" id="A0A242CG14"/>
<dbReference type="STRING" id="1834181.A5880_001722"/>
<dbReference type="Gene3D" id="2.40.50.480">
    <property type="match status" value="1"/>
</dbReference>
<protein>
    <recommendedName>
        <fullName evidence="5">YxeA family protein</fullName>
    </recommendedName>
</protein>
<reference evidence="2 4" key="2">
    <citation type="submission" date="2018-07" db="EMBL/GenBank/DDBJ databases">
        <title>The Genome Sequence of Enterococcus sp. DIV0659b.</title>
        <authorList>
            <consortium name="The Broad Institute Genomics Platform"/>
            <consortium name="The Broad Institute Genomic Center for Infectious Diseases"/>
            <person name="Earl A."/>
            <person name="Manson A."/>
            <person name="Schwartman J."/>
            <person name="Gilmore M."/>
            <person name="Abouelleil A."/>
            <person name="Cao P."/>
            <person name="Chapman S."/>
            <person name="Cusick C."/>
            <person name="Shea T."/>
            <person name="Young S."/>
            <person name="Neafsey D."/>
            <person name="Nusbaum C."/>
            <person name="Birren B."/>
        </authorList>
    </citation>
    <scope>NUCLEOTIDE SEQUENCE [LARGE SCALE GENOMIC DNA]</scope>
    <source>
        <strain evidence="2 4">4G2_DIV0659</strain>
    </source>
</reference>
<keyword evidence="1" id="KW-1133">Transmembrane helix</keyword>
<evidence type="ECO:0000256" key="1">
    <source>
        <dbReference type="SAM" id="Phobius"/>
    </source>
</evidence>
<keyword evidence="1" id="KW-0472">Membrane</keyword>
<evidence type="ECO:0000313" key="3">
    <source>
        <dbReference type="EMBL" id="OTO08722.1"/>
    </source>
</evidence>